<reference evidence="2 3" key="1">
    <citation type="journal article" date="2023" name="Mol. Biol. Evol.">
        <title>Genomics of Secondarily Temperate Adaptation in the Only Non-Antarctic Icefish.</title>
        <authorList>
            <person name="Rivera-Colon A.G."/>
            <person name="Rayamajhi N."/>
            <person name="Minhas B.F."/>
            <person name="Madrigal G."/>
            <person name="Bilyk K.T."/>
            <person name="Yoon V."/>
            <person name="Hune M."/>
            <person name="Gregory S."/>
            <person name="Cheng C.H.C."/>
            <person name="Catchen J.M."/>
        </authorList>
    </citation>
    <scope>NUCLEOTIDE SEQUENCE [LARGE SCALE GENOMIC DNA]</scope>
    <source>
        <strain evidence="2">JC2023a</strain>
    </source>
</reference>
<protein>
    <submittedName>
        <fullName evidence="2">Uncharacterized protein</fullName>
    </submittedName>
</protein>
<dbReference type="AlphaFoldDB" id="A0AAN8CNS2"/>
<accession>A0AAN8CNS2</accession>
<gene>
    <name evidence="2" type="ORF">CesoFtcFv8_005017</name>
</gene>
<dbReference type="SUPFAM" id="SSF47353">
    <property type="entry name" value="Retrovirus capsid dimerization domain-like"/>
    <property type="match status" value="1"/>
</dbReference>
<evidence type="ECO:0000313" key="2">
    <source>
        <dbReference type="EMBL" id="KAK5907137.1"/>
    </source>
</evidence>
<feature type="compositionally biased region" description="Basic and acidic residues" evidence="1">
    <location>
        <begin position="68"/>
        <end position="81"/>
    </location>
</feature>
<comment type="caution">
    <text evidence="2">The sequence shown here is derived from an EMBL/GenBank/DDBJ whole genome shotgun (WGS) entry which is preliminary data.</text>
</comment>
<feature type="region of interest" description="Disordered" evidence="1">
    <location>
        <begin position="68"/>
        <end position="98"/>
    </location>
</feature>
<evidence type="ECO:0000256" key="1">
    <source>
        <dbReference type="SAM" id="MobiDB-lite"/>
    </source>
</evidence>
<dbReference type="EMBL" id="JAULUE010002049">
    <property type="protein sequence ID" value="KAK5907137.1"/>
    <property type="molecule type" value="Genomic_DNA"/>
</dbReference>
<keyword evidence="3" id="KW-1185">Reference proteome</keyword>
<organism evidence="2 3">
    <name type="scientific">Champsocephalus esox</name>
    <name type="common">pike icefish</name>
    <dbReference type="NCBI Taxonomy" id="159716"/>
    <lineage>
        <taxon>Eukaryota</taxon>
        <taxon>Metazoa</taxon>
        <taxon>Chordata</taxon>
        <taxon>Craniata</taxon>
        <taxon>Vertebrata</taxon>
        <taxon>Euteleostomi</taxon>
        <taxon>Actinopterygii</taxon>
        <taxon>Neopterygii</taxon>
        <taxon>Teleostei</taxon>
        <taxon>Neoteleostei</taxon>
        <taxon>Acanthomorphata</taxon>
        <taxon>Eupercaria</taxon>
        <taxon>Perciformes</taxon>
        <taxon>Notothenioidei</taxon>
        <taxon>Channichthyidae</taxon>
        <taxon>Champsocephalus</taxon>
    </lineage>
</organism>
<evidence type="ECO:0000313" key="3">
    <source>
        <dbReference type="Proteomes" id="UP001335648"/>
    </source>
</evidence>
<dbReference type="Proteomes" id="UP001335648">
    <property type="component" value="Unassembled WGS sequence"/>
</dbReference>
<proteinExistence type="predicted"/>
<name>A0AAN8CNS2_9TELE</name>
<sequence length="98" mass="11428">MYDLGRVTRAWLTCDPEKLSVLERIMMDKYIRSLPYETKKMSSQQNPASLDELVDVVESHMVTADLLKSTRPDTEWGRKASGEASRTRRAREPRWEPE</sequence>